<evidence type="ECO:0000313" key="2">
    <source>
        <dbReference type="EMBL" id="GGC94115.1"/>
    </source>
</evidence>
<organism evidence="2 3">
    <name type="scientific">Halopseudomonas salina</name>
    <dbReference type="NCBI Taxonomy" id="1323744"/>
    <lineage>
        <taxon>Bacteria</taxon>
        <taxon>Pseudomonadati</taxon>
        <taxon>Pseudomonadota</taxon>
        <taxon>Gammaproteobacteria</taxon>
        <taxon>Pseudomonadales</taxon>
        <taxon>Pseudomonadaceae</taxon>
        <taxon>Halopseudomonas</taxon>
    </lineage>
</organism>
<gene>
    <name evidence="2" type="ORF">GCM10007418_12060</name>
</gene>
<keyword evidence="2" id="KW-0031">Aminopeptidase</keyword>
<feature type="compositionally biased region" description="Basic and acidic residues" evidence="1">
    <location>
        <begin position="351"/>
        <end position="362"/>
    </location>
</feature>
<sequence length="381" mass="43227">MKSLYLTILTVALLGGCSSIAFVQQSWQGQRNVMALSVPIVDLLESPGTDPALKMRLAQALDARRFASNVLGLPDNASYTRYSALPRDYVLWNLFVTPELSLEPVQHCYLFTGCLAYKGYFTPEAAQGAAQHWRQEGMDVFIGDIPAYSTLGWYDDPLLSSMLNWDDDYVALTLFHELAHQRFYVKDETAFNESFANFVGSEGLRQWRASRGLAPPDPELEQQQAEFTRLVMATRESLREIYASEQPDVAKRIAKEKAFFRLQTDYRQWKTECWESSPRFDGWFAQELNNASLLPFGLYDQWVPAFAMLFEQTGKDWQAFYQAVEEMGSSTSAGREQALLALLQAAQKKGEASLDSRMDHRPVSSAESIKTREPGCTQEHR</sequence>
<dbReference type="GO" id="GO:0004177">
    <property type="term" value="F:aminopeptidase activity"/>
    <property type="evidence" value="ECO:0007669"/>
    <property type="project" value="UniProtKB-KW"/>
</dbReference>
<reference evidence="3" key="1">
    <citation type="journal article" date="2019" name="Int. J. Syst. Evol. Microbiol.">
        <title>The Global Catalogue of Microorganisms (GCM) 10K type strain sequencing project: providing services to taxonomists for standard genome sequencing and annotation.</title>
        <authorList>
            <consortium name="The Broad Institute Genomics Platform"/>
            <consortium name="The Broad Institute Genome Sequencing Center for Infectious Disease"/>
            <person name="Wu L."/>
            <person name="Ma J."/>
        </authorList>
    </citation>
    <scope>NUCLEOTIDE SEQUENCE [LARGE SCALE GENOMIC DNA]</scope>
    <source>
        <strain evidence="3">CGMCC 1.12482</strain>
    </source>
</reference>
<protein>
    <submittedName>
        <fullName evidence="2">Aminopeptidase</fullName>
    </submittedName>
</protein>
<dbReference type="PIRSF" id="PIRSF029285">
    <property type="entry name" value="Aminopept"/>
    <property type="match status" value="1"/>
</dbReference>
<proteinExistence type="predicted"/>
<dbReference type="InterPro" id="IPR014553">
    <property type="entry name" value="Aminopept"/>
</dbReference>
<dbReference type="Proteomes" id="UP000638188">
    <property type="component" value="Unassembled WGS sequence"/>
</dbReference>
<keyword evidence="2" id="KW-0645">Protease</keyword>
<evidence type="ECO:0000313" key="3">
    <source>
        <dbReference type="Proteomes" id="UP000638188"/>
    </source>
</evidence>
<keyword evidence="3" id="KW-1185">Reference proteome</keyword>
<dbReference type="EMBL" id="BMFF01000002">
    <property type="protein sequence ID" value="GGC94115.1"/>
    <property type="molecule type" value="Genomic_DNA"/>
</dbReference>
<evidence type="ECO:0000256" key="1">
    <source>
        <dbReference type="SAM" id="MobiDB-lite"/>
    </source>
</evidence>
<dbReference type="RefSeq" id="WP_223825353.1">
    <property type="nucleotide sequence ID" value="NZ_BMFF01000002.1"/>
</dbReference>
<keyword evidence="2" id="KW-0378">Hydrolase</keyword>
<name>A0ABQ1PBR5_9GAMM</name>
<feature type="region of interest" description="Disordered" evidence="1">
    <location>
        <begin position="351"/>
        <end position="381"/>
    </location>
</feature>
<dbReference type="Pfam" id="PF10023">
    <property type="entry name" value="Aminopep"/>
    <property type="match status" value="1"/>
</dbReference>
<feature type="compositionally biased region" description="Basic and acidic residues" evidence="1">
    <location>
        <begin position="369"/>
        <end position="381"/>
    </location>
</feature>
<comment type="caution">
    <text evidence="2">The sequence shown here is derived from an EMBL/GenBank/DDBJ whole genome shotgun (WGS) entry which is preliminary data.</text>
</comment>
<accession>A0ABQ1PBR5</accession>
<dbReference type="PROSITE" id="PS51257">
    <property type="entry name" value="PROKAR_LIPOPROTEIN"/>
    <property type="match status" value="1"/>
</dbReference>